<organism evidence="2 3">
    <name type="scientific">Actinomadura barringtoniae</name>
    <dbReference type="NCBI Taxonomy" id="1427535"/>
    <lineage>
        <taxon>Bacteria</taxon>
        <taxon>Bacillati</taxon>
        <taxon>Actinomycetota</taxon>
        <taxon>Actinomycetes</taxon>
        <taxon>Streptosporangiales</taxon>
        <taxon>Thermomonosporaceae</taxon>
        <taxon>Actinomadura</taxon>
    </lineage>
</organism>
<evidence type="ECO:0000313" key="2">
    <source>
        <dbReference type="EMBL" id="MBO2450639.1"/>
    </source>
</evidence>
<dbReference type="InterPro" id="IPR025406">
    <property type="entry name" value="DUF4132"/>
</dbReference>
<protein>
    <submittedName>
        <fullName evidence="2">DUF4132 domain-containing protein</fullName>
    </submittedName>
</protein>
<dbReference type="Proteomes" id="UP000669179">
    <property type="component" value="Unassembled WGS sequence"/>
</dbReference>
<dbReference type="RefSeq" id="WP_208258532.1">
    <property type="nucleotide sequence ID" value="NZ_JAGEOJ010000011.1"/>
</dbReference>
<evidence type="ECO:0000313" key="3">
    <source>
        <dbReference type="Proteomes" id="UP000669179"/>
    </source>
</evidence>
<evidence type="ECO:0000259" key="1">
    <source>
        <dbReference type="Pfam" id="PF13569"/>
    </source>
</evidence>
<sequence length="1125" mass="123193">MDAPHISAPEGEDALVLPAAWLRRLHPRHGGIPVAGIKLDRSAPETVAELVRASERLLEGVFACGGSAPELVEAARRHLGGEPDPLGAAVVTDISRSQRRDANHEPGLDAWVVEHGLAFAACAFVELATFTVNIDSRRDDYLALRFWNGDTPRHPWWTQQRLARRMRTLVAAASDAEYEEIEARLAEHRTTRQRRIVASYLVPARQDWADECSGEPPTEYFERPLQWMLRCALGSSRLLDRLDRLGHQIRLDWADDSNLDVIATMTEGLGPALIPVLIEALDSDRGSNDHNKERAEALAVLPTDEAFEALVARVDRAYVPPVLLEAMRRFPVRALRLLSAASAAATPTSKSGKTITELLTGHVLANAELTAAMLPNLPDEARAVVERIAEDNVRVEAAPADALPPLLLDAPWTRKRSAAKPVVIADLPAPSDPAIVWAPGEREKWADDTTGEYWSPVPGVDWVKEVQDFREGKLKYWSNEVSLFVGGPEELVRPLLAAWRPRAQWDASAWMKPIIARFEFEALPQALLAAETNASSNAALLVPFADEQVAGLMAGYLARHKSARPAAIAWLTRHEVHAARLLIPVALGKAGRARRDAEGALFLLAGKLGPQPIVDAAREHGDKAATAIEALLATDPLEQLPAKIPAVGEWADPAVLPQVLLREGGQALPDAAAAHLITMLAMSKPGDVYAGLDVVGDLATPESLADFSWGLFQRWQASGGPSKESWAMTQLGWLGDDETVRRLTPLIRAWPGEGGHKKAVNGLEILAEIGTDVALMHLHGIAQKVKFKGLKTKAQEKIDQVAADLGLTPERLADRLVPDFGLEVDGTLTLDYGPRRFTVGFDEHLKPFVADEDGKPRKALPKPGAKDDAELAPAAYKAFSALKKDVRSVAADQVSRLENAMVSRRRWTAAEFRDLFVVHPLLWHIVRRLVWLAEDGGKTTTFRIAEDRTAADVDDEIVTVPDSAEIGIAHPLDLGADLEAWSEVFADYEILQPFPQLGRPVHALTDEEAESGRLTRFEGLTVPFGDVLALMKHGWERGVPLDAGVERWISRRVPGNRHVVIDLDPGFAVGLLTEFPEQKLDYVWLADKPNDYHPRVGTRLRFGDLDPVTASEILADLTALADVAR</sequence>
<keyword evidence="3" id="KW-1185">Reference proteome</keyword>
<comment type="caution">
    <text evidence="2">The sequence shown here is derived from an EMBL/GenBank/DDBJ whole genome shotgun (WGS) entry which is preliminary data.</text>
</comment>
<dbReference type="AlphaFoldDB" id="A0A939T6B6"/>
<accession>A0A939T6B6</accession>
<dbReference type="Pfam" id="PF13569">
    <property type="entry name" value="DUF4132"/>
    <property type="match status" value="1"/>
</dbReference>
<dbReference type="EMBL" id="JAGEOJ010000011">
    <property type="protein sequence ID" value="MBO2450639.1"/>
    <property type="molecule type" value="Genomic_DNA"/>
</dbReference>
<feature type="domain" description="DUF4132" evidence="1">
    <location>
        <begin position="854"/>
        <end position="1035"/>
    </location>
</feature>
<reference evidence="2" key="1">
    <citation type="submission" date="2021-03" db="EMBL/GenBank/DDBJ databases">
        <authorList>
            <person name="Kanchanasin P."/>
            <person name="Saeng-In P."/>
            <person name="Phongsopitanun W."/>
            <person name="Yuki M."/>
            <person name="Kudo T."/>
            <person name="Ohkuma M."/>
            <person name="Tanasupawat S."/>
        </authorList>
    </citation>
    <scope>NUCLEOTIDE SEQUENCE</scope>
    <source>
        <strain evidence="2">GKU 128</strain>
    </source>
</reference>
<gene>
    <name evidence="2" type="ORF">J4573_26285</name>
</gene>
<proteinExistence type="predicted"/>
<name>A0A939T6B6_9ACTN</name>